<dbReference type="PANTHER" id="PTHR12899">
    <property type="entry name" value="39S RIBOSOMAL PROTEIN L18, MITOCHONDRIAL"/>
    <property type="match status" value="1"/>
</dbReference>
<dbReference type="NCBIfam" id="TIGR00060">
    <property type="entry name" value="L18_bact"/>
    <property type="match status" value="1"/>
</dbReference>
<reference evidence="8 9" key="1">
    <citation type="submission" date="2019-02" db="EMBL/GenBank/DDBJ databases">
        <title>Deep-cultivation of Planctomycetes and their phenomic and genomic characterization uncovers novel biology.</title>
        <authorList>
            <person name="Wiegand S."/>
            <person name="Jogler M."/>
            <person name="Boedeker C."/>
            <person name="Pinto D."/>
            <person name="Vollmers J."/>
            <person name="Rivas-Marin E."/>
            <person name="Kohn T."/>
            <person name="Peeters S.H."/>
            <person name="Heuer A."/>
            <person name="Rast P."/>
            <person name="Oberbeckmann S."/>
            <person name="Bunk B."/>
            <person name="Jeske O."/>
            <person name="Meyerdierks A."/>
            <person name="Storesund J.E."/>
            <person name="Kallscheuer N."/>
            <person name="Luecker S."/>
            <person name="Lage O.M."/>
            <person name="Pohl T."/>
            <person name="Merkel B.J."/>
            <person name="Hornburger P."/>
            <person name="Mueller R.-W."/>
            <person name="Bruemmer F."/>
            <person name="Labrenz M."/>
            <person name="Spormann A.M."/>
            <person name="Op den Camp H."/>
            <person name="Overmann J."/>
            <person name="Amann R."/>
            <person name="Jetten M.S.M."/>
            <person name="Mascher T."/>
            <person name="Medema M.H."/>
            <person name="Devos D.P."/>
            <person name="Kaster A.-K."/>
            <person name="Ovreas L."/>
            <person name="Rohde M."/>
            <person name="Galperin M.Y."/>
            <person name="Jogler C."/>
        </authorList>
    </citation>
    <scope>NUCLEOTIDE SEQUENCE [LARGE SCALE GENOMIC DNA]</scope>
    <source>
        <strain evidence="8 9">Mal48</strain>
    </source>
</reference>
<dbReference type="PANTHER" id="PTHR12899:SF3">
    <property type="entry name" value="LARGE RIBOSOMAL SUBUNIT PROTEIN UL18M"/>
    <property type="match status" value="1"/>
</dbReference>
<comment type="function">
    <text evidence="7">This is one of the proteins that bind and probably mediate the attachment of the 5S RNA into the large ribosomal subunit, where it forms part of the central protuberance.</text>
</comment>
<evidence type="ECO:0000256" key="1">
    <source>
        <dbReference type="ARBA" id="ARBA00007116"/>
    </source>
</evidence>
<dbReference type="KEGG" id="tpol:Mal48_05160"/>
<organism evidence="8 9">
    <name type="scientific">Thalassoglobus polymorphus</name>
    <dbReference type="NCBI Taxonomy" id="2527994"/>
    <lineage>
        <taxon>Bacteria</taxon>
        <taxon>Pseudomonadati</taxon>
        <taxon>Planctomycetota</taxon>
        <taxon>Planctomycetia</taxon>
        <taxon>Planctomycetales</taxon>
        <taxon>Planctomycetaceae</taxon>
        <taxon>Thalassoglobus</taxon>
    </lineage>
</organism>
<dbReference type="CDD" id="cd00432">
    <property type="entry name" value="Ribosomal_L18_L5e"/>
    <property type="match status" value="1"/>
</dbReference>
<keyword evidence="9" id="KW-1185">Reference proteome</keyword>
<dbReference type="Pfam" id="PF00861">
    <property type="entry name" value="Ribosomal_L18p"/>
    <property type="match status" value="1"/>
</dbReference>
<evidence type="ECO:0000256" key="5">
    <source>
        <dbReference type="ARBA" id="ARBA00023274"/>
    </source>
</evidence>
<comment type="subunit">
    <text evidence="7">Part of the 50S ribosomal subunit; part of the 5S rRNA/L5/L18/L25 subcomplex. Contacts the 5S and 23S rRNAs.</text>
</comment>
<dbReference type="InterPro" id="IPR057268">
    <property type="entry name" value="Ribosomal_L18"/>
</dbReference>
<keyword evidence="5 7" id="KW-0687">Ribonucleoprotein</keyword>
<sequence length="121" mass="13046">MKVGKRIAVQRVRRQNHVRNRVRATGRLRLTVCRSNRNISAQIIDDETGRTLVSASTLEKELGGAGKAHGNVESAKKVGKALGERAVKAGITAVAFDRGSYKFHGRVAAIAEAIRESGVNV</sequence>
<keyword evidence="3 7" id="KW-0694">RNA-binding</keyword>
<dbReference type="Gene3D" id="3.30.420.100">
    <property type="match status" value="1"/>
</dbReference>
<evidence type="ECO:0000256" key="7">
    <source>
        <dbReference type="HAMAP-Rule" id="MF_01337"/>
    </source>
</evidence>
<evidence type="ECO:0000256" key="2">
    <source>
        <dbReference type="ARBA" id="ARBA00022730"/>
    </source>
</evidence>
<keyword evidence="2 7" id="KW-0699">rRNA-binding</keyword>
<dbReference type="FunFam" id="3.30.420.100:FF:000001">
    <property type="entry name" value="50S ribosomal protein L18"/>
    <property type="match status" value="1"/>
</dbReference>
<dbReference type="GO" id="GO:0008097">
    <property type="term" value="F:5S rRNA binding"/>
    <property type="evidence" value="ECO:0007669"/>
    <property type="project" value="TreeGrafter"/>
</dbReference>
<evidence type="ECO:0000256" key="3">
    <source>
        <dbReference type="ARBA" id="ARBA00022884"/>
    </source>
</evidence>
<name>A0A517QI20_9PLAN</name>
<dbReference type="Proteomes" id="UP000315724">
    <property type="component" value="Chromosome"/>
</dbReference>
<protein>
    <recommendedName>
        <fullName evidence="6 7">Large ribosomal subunit protein uL18</fullName>
    </recommendedName>
</protein>
<dbReference type="InterPro" id="IPR005484">
    <property type="entry name" value="Ribosomal_uL18_bac/plant/anim"/>
</dbReference>
<evidence type="ECO:0000313" key="9">
    <source>
        <dbReference type="Proteomes" id="UP000315724"/>
    </source>
</evidence>
<dbReference type="GO" id="GO:0003735">
    <property type="term" value="F:structural constituent of ribosome"/>
    <property type="evidence" value="ECO:0007669"/>
    <property type="project" value="InterPro"/>
</dbReference>
<evidence type="ECO:0000256" key="6">
    <source>
        <dbReference type="ARBA" id="ARBA00035197"/>
    </source>
</evidence>
<dbReference type="EMBL" id="CP036267">
    <property type="protein sequence ID" value="QDT31283.1"/>
    <property type="molecule type" value="Genomic_DNA"/>
</dbReference>
<gene>
    <name evidence="7 8" type="primary">rplR</name>
    <name evidence="8" type="ORF">Mal48_05160</name>
</gene>
<proteinExistence type="inferred from homology"/>
<dbReference type="AlphaFoldDB" id="A0A517QI20"/>
<evidence type="ECO:0000256" key="4">
    <source>
        <dbReference type="ARBA" id="ARBA00022980"/>
    </source>
</evidence>
<comment type="similarity">
    <text evidence="1 7">Belongs to the universal ribosomal protein uL18 family.</text>
</comment>
<keyword evidence="4 7" id="KW-0689">Ribosomal protein</keyword>
<dbReference type="GO" id="GO:0022625">
    <property type="term" value="C:cytosolic large ribosomal subunit"/>
    <property type="evidence" value="ECO:0007669"/>
    <property type="project" value="TreeGrafter"/>
</dbReference>
<accession>A0A517QI20</accession>
<dbReference type="OrthoDB" id="9810939at2"/>
<dbReference type="RefSeq" id="WP_145195747.1">
    <property type="nucleotide sequence ID" value="NZ_CP036267.1"/>
</dbReference>
<evidence type="ECO:0000313" key="8">
    <source>
        <dbReference type="EMBL" id="QDT31283.1"/>
    </source>
</evidence>
<dbReference type="InterPro" id="IPR004389">
    <property type="entry name" value="Ribosomal_uL18_bac-type"/>
</dbReference>
<dbReference type="SUPFAM" id="SSF53137">
    <property type="entry name" value="Translational machinery components"/>
    <property type="match status" value="1"/>
</dbReference>
<dbReference type="GO" id="GO:0006412">
    <property type="term" value="P:translation"/>
    <property type="evidence" value="ECO:0007669"/>
    <property type="project" value="UniProtKB-UniRule"/>
</dbReference>
<dbReference type="HAMAP" id="MF_01337_B">
    <property type="entry name" value="Ribosomal_uL18_B"/>
    <property type="match status" value="1"/>
</dbReference>